<accession>A0A5B8S278</accession>
<dbReference type="KEGG" id="ngf:FRF71_03210"/>
<dbReference type="EMBL" id="CP042345">
    <property type="protein sequence ID" value="QEA15228.1"/>
    <property type="molecule type" value="Genomic_DNA"/>
</dbReference>
<proteinExistence type="predicted"/>
<dbReference type="Gene3D" id="3.10.180.10">
    <property type="entry name" value="2,3-Dihydroxybiphenyl 1,2-Dioxygenase, domain 1"/>
    <property type="match status" value="1"/>
</dbReference>
<name>A0A5B8S278_9SPHN</name>
<dbReference type="Pfam" id="PF00903">
    <property type="entry name" value="Glyoxalase"/>
    <property type="match status" value="1"/>
</dbReference>
<keyword evidence="3" id="KW-1185">Reference proteome</keyword>
<gene>
    <name evidence="2" type="ORF">FRF71_03210</name>
</gene>
<feature type="domain" description="VOC" evidence="1">
    <location>
        <begin position="5"/>
        <end position="131"/>
    </location>
</feature>
<dbReference type="AlphaFoldDB" id="A0A5B8S278"/>
<reference evidence="2 3" key="1">
    <citation type="journal article" date="2013" name="J. Microbiol. Biotechnol.">
        <title>Novosphingobium ginsenosidimutans sp. nov., with the ability to convert ginsenoside.</title>
        <authorList>
            <person name="Kim J.K."/>
            <person name="He D."/>
            <person name="Liu Q.M."/>
            <person name="Park H.Y."/>
            <person name="Jung M.S."/>
            <person name="Yoon M.H."/>
            <person name="Kim S.C."/>
            <person name="Im W.T."/>
        </authorList>
    </citation>
    <scope>NUCLEOTIDE SEQUENCE [LARGE SCALE GENOMIC DNA]</scope>
    <source>
        <strain evidence="2 3">FW-6</strain>
    </source>
</reference>
<dbReference type="PROSITE" id="PS51819">
    <property type="entry name" value="VOC"/>
    <property type="match status" value="1"/>
</dbReference>
<evidence type="ECO:0000313" key="2">
    <source>
        <dbReference type="EMBL" id="QEA15228.1"/>
    </source>
</evidence>
<dbReference type="Proteomes" id="UP000321172">
    <property type="component" value="Chromosome"/>
</dbReference>
<evidence type="ECO:0000259" key="1">
    <source>
        <dbReference type="PROSITE" id="PS51819"/>
    </source>
</evidence>
<sequence length="133" mass="14797">MRVNALDHFNVITEQMDETAAFYTAVLGLERRDGPPPLPPHQVQWMHDDAGRALVHINHTECPRAFDREVFPGQPTGAIHHVAFNCSGFDGLIERLDAAGLTRHVNTIASIGLRQVFVTDPNNVVLELNFFGD</sequence>
<dbReference type="InterPro" id="IPR029068">
    <property type="entry name" value="Glyas_Bleomycin-R_OHBP_Dase"/>
</dbReference>
<dbReference type="OrthoDB" id="5243302at2"/>
<dbReference type="InterPro" id="IPR037523">
    <property type="entry name" value="VOC_core"/>
</dbReference>
<dbReference type="RefSeq" id="WP_147089208.1">
    <property type="nucleotide sequence ID" value="NZ_BAABJD010000001.1"/>
</dbReference>
<keyword evidence="2" id="KW-0223">Dioxygenase</keyword>
<dbReference type="GO" id="GO:0051213">
    <property type="term" value="F:dioxygenase activity"/>
    <property type="evidence" value="ECO:0007669"/>
    <property type="project" value="UniProtKB-KW"/>
</dbReference>
<evidence type="ECO:0000313" key="3">
    <source>
        <dbReference type="Proteomes" id="UP000321172"/>
    </source>
</evidence>
<dbReference type="InterPro" id="IPR004360">
    <property type="entry name" value="Glyas_Fos-R_dOase_dom"/>
</dbReference>
<organism evidence="2 3">
    <name type="scientific">Novosphingobium ginsenosidimutans</name>
    <dbReference type="NCBI Taxonomy" id="1176536"/>
    <lineage>
        <taxon>Bacteria</taxon>
        <taxon>Pseudomonadati</taxon>
        <taxon>Pseudomonadota</taxon>
        <taxon>Alphaproteobacteria</taxon>
        <taxon>Sphingomonadales</taxon>
        <taxon>Sphingomonadaceae</taxon>
        <taxon>Novosphingobium</taxon>
    </lineage>
</organism>
<protein>
    <submittedName>
        <fullName evidence="2">Glyoxalase/bleomycin resistance/extradiol dioxygenase family protein</fullName>
    </submittedName>
</protein>
<keyword evidence="2" id="KW-0560">Oxidoreductase</keyword>
<dbReference type="SUPFAM" id="SSF54593">
    <property type="entry name" value="Glyoxalase/Bleomycin resistance protein/Dihydroxybiphenyl dioxygenase"/>
    <property type="match status" value="1"/>
</dbReference>